<dbReference type="Pfam" id="PF17921">
    <property type="entry name" value="Integrase_H2C2"/>
    <property type="match status" value="1"/>
</dbReference>
<dbReference type="InterPro" id="IPR043502">
    <property type="entry name" value="DNA/RNA_pol_sf"/>
</dbReference>
<evidence type="ECO:0000313" key="10">
    <source>
        <dbReference type="Ensembl" id="ENSCCRP00015083138.1"/>
    </source>
</evidence>
<dbReference type="FunFam" id="3.10.20.370:FF:000001">
    <property type="entry name" value="Retrovirus-related Pol polyprotein from transposon 17.6-like protein"/>
    <property type="match status" value="1"/>
</dbReference>
<keyword evidence="1" id="KW-0808">Transferase</keyword>
<feature type="region of interest" description="Disordered" evidence="8">
    <location>
        <begin position="698"/>
        <end position="725"/>
    </location>
</feature>
<protein>
    <recommendedName>
        <fullName evidence="7">Gypsy retrotransposon integrase-like protein 1</fullName>
    </recommendedName>
</protein>
<keyword evidence="2" id="KW-0548">Nucleotidyltransferase</keyword>
<dbReference type="InterPro" id="IPR041588">
    <property type="entry name" value="Integrase_H2C2"/>
</dbReference>
<evidence type="ECO:0000256" key="3">
    <source>
        <dbReference type="ARBA" id="ARBA00022722"/>
    </source>
</evidence>
<dbReference type="InterPro" id="IPR036397">
    <property type="entry name" value="RNaseH_sf"/>
</dbReference>
<feature type="domain" description="Integrase catalytic" evidence="9">
    <location>
        <begin position="396"/>
        <end position="554"/>
    </location>
</feature>
<dbReference type="InterPro" id="IPR012337">
    <property type="entry name" value="RNaseH-like_sf"/>
</dbReference>
<organism evidence="10 11">
    <name type="scientific">Cyprinus carpio</name>
    <name type="common">Common carp</name>
    <dbReference type="NCBI Taxonomy" id="7962"/>
    <lineage>
        <taxon>Eukaryota</taxon>
        <taxon>Metazoa</taxon>
        <taxon>Chordata</taxon>
        <taxon>Craniata</taxon>
        <taxon>Vertebrata</taxon>
        <taxon>Euteleostomi</taxon>
        <taxon>Actinopterygii</taxon>
        <taxon>Neopterygii</taxon>
        <taxon>Teleostei</taxon>
        <taxon>Ostariophysi</taxon>
        <taxon>Cypriniformes</taxon>
        <taxon>Cyprinidae</taxon>
        <taxon>Cyprininae</taxon>
        <taxon>Cyprinus</taxon>
    </lineage>
</organism>
<evidence type="ECO:0000256" key="6">
    <source>
        <dbReference type="ARBA" id="ARBA00022918"/>
    </source>
</evidence>
<dbReference type="FunFam" id="3.30.420.10:FF:000032">
    <property type="entry name" value="Retrovirus-related Pol polyprotein from transposon 297-like Protein"/>
    <property type="match status" value="1"/>
</dbReference>
<keyword evidence="6" id="KW-0695">RNA-directed DNA polymerase</keyword>
<dbReference type="PANTHER" id="PTHR37984:SF15">
    <property type="entry name" value="INTEGRASE CATALYTIC DOMAIN-CONTAINING PROTEIN"/>
    <property type="match status" value="1"/>
</dbReference>
<dbReference type="Pfam" id="PF17917">
    <property type="entry name" value="RT_RNaseH"/>
    <property type="match status" value="1"/>
</dbReference>
<proteinExistence type="predicted"/>
<dbReference type="Gene3D" id="3.30.420.10">
    <property type="entry name" value="Ribonuclease H-like superfamily/Ribonuclease H"/>
    <property type="match status" value="1"/>
</dbReference>
<keyword evidence="4" id="KW-0255">Endonuclease</keyword>
<dbReference type="GO" id="GO:0003676">
    <property type="term" value="F:nucleic acid binding"/>
    <property type="evidence" value="ECO:0007669"/>
    <property type="project" value="InterPro"/>
</dbReference>
<keyword evidence="5" id="KW-0378">Hydrolase</keyword>
<evidence type="ECO:0000256" key="8">
    <source>
        <dbReference type="SAM" id="MobiDB-lite"/>
    </source>
</evidence>
<evidence type="ECO:0000256" key="7">
    <source>
        <dbReference type="ARBA" id="ARBA00039658"/>
    </source>
</evidence>
<dbReference type="AlphaFoldDB" id="A0A8C1XJY0"/>
<dbReference type="FunFam" id="1.10.340.70:FF:000001">
    <property type="entry name" value="Retrovirus-related Pol polyprotein from transposon gypsy-like Protein"/>
    <property type="match status" value="1"/>
</dbReference>
<dbReference type="GO" id="GO:0004519">
    <property type="term" value="F:endonuclease activity"/>
    <property type="evidence" value="ECO:0007669"/>
    <property type="project" value="UniProtKB-KW"/>
</dbReference>
<dbReference type="SUPFAM" id="SSF56672">
    <property type="entry name" value="DNA/RNA polymerases"/>
    <property type="match status" value="1"/>
</dbReference>
<dbReference type="GO" id="GO:0015074">
    <property type="term" value="P:DNA integration"/>
    <property type="evidence" value="ECO:0007669"/>
    <property type="project" value="InterPro"/>
</dbReference>
<dbReference type="Gene3D" id="1.10.340.70">
    <property type="match status" value="1"/>
</dbReference>
<name>A0A8C1XJY0_CYPCA</name>
<evidence type="ECO:0000256" key="5">
    <source>
        <dbReference type="ARBA" id="ARBA00022801"/>
    </source>
</evidence>
<dbReference type="Ensembl" id="ENSCCRT00015085843.1">
    <property type="protein sequence ID" value="ENSCCRP00015083138.1"/>
    <property type="gene ID" value="ENSCCRG00015033551.1"/>
</dbReference>
<keyword evidence="3" id="KW-0540">Nuclease</keyword>
<dbReference type="CDD" id="cd09274">
    <property type="entry name" value="RNase_HI_RT_Ty3"/>
    <property type="match status" value="1"/>
</dbReference>
<sequence>MSLVGSVVLAHPDFSRHFILATDASLGGIGAVLSQVQEGETRARPVAFASKSLSRSQRNYPAHRLEFLALKWSICEKFGHWLKGHNFTVLTDNNPLAHILTKPKLDCCEQRWVAKLASFNFDIKYVPGPQNVIADSLSRVPFVKSGVTQRLLRVPYDTMMTDMKGMSTNSVQDAFRCSCGKNQEESVIQQQQQLCTVNNDFGNDVLTVASLDVSAVLASHLEWKLGADTRAMAVVDHLPQMVPTGQDTLPAFSVEDLREKQMNDRVLSRVMSYVESCRRPTRRERAGESAAVLRYLKHWEKLIVRNGVLYRVSHNQSSRTKYFQYIVPDSLVDVILRSVHDDSGHQGQFRSVSLAKQRFFWLNMEHRVRDYVRHCQRCIISKCPDPSSRAPLENIKSTRPLELVCIDFWSAEDVKNKSIDVLVVTDHFTRLAQAFVCRDQSAKQVARVLWDRYFCIYGLPEHIHSDQGASFESRLIGELLRVSGVEKSHTTPYHPMGNGSVERFNRTLGNMIRALSPDIKRDWPRRLQTLTFLYNCTTHESTGYAPFYLMFGRVPRLPVDILFRSVLNDQNLISYDKYVDTLVKDLREAMVIAQKHATKEQKRHAALYNRRVKGFSIDVGDQVLLANKAERGKRKTADRWESTVYTVVDHKPQTHTYRIRNPVTGQEKVVHRNLLLLVDFLPVPEQISVDCPVSLVSDPHSNMPSSSSSQKECSAVLSEPSPQLKDDDITSEAVALTSHLDDDTDRTLSWVTHLPDESPESTSSVVSGDVIVNPTPQAAPATSFGTISVMSDEVAVDECCSDSGSIESANTVTSARAHSQSSGVTLTNFTPVDGSSTRQIRSRFGHVIKPVDRLIQTMSGQAVIQDAKRNVEAVCKSMFRALVN</sequence>
<dbReference type="Pfam" id="PF00665">
    <property type="entry name" value="rve"/>
    <property type="match status" value="1"/>
</dbReference>
<reference evidence="10" key="1">
    <citation type="submission" date="2025-08" db="UniProtKB">
        <authorList>
            <consortium name="Ensembl"/>
        </authorList>
    </citation>
    <scope>IDENTIFICATION</scope>
</reference>
<dbReference type="GO" id="GO:0016787">
    <property type="term" value="F:hydrolase activity"/>
    <property type="evidence" value="ECO:0007669"/>
    <property type="project" value="UniProtKB-KW"/>
</dbReference>
<dbReference type="InterPro" id="IPR041373">
    <property type="entry name" value="RT_RNaseH"/>
</dbReference>
<dbReference type="SUPFAM" id="SSF53098">
    <property type="entry name" value="Ribonuclease H-like"/>
    <property type="match status" value="1"/>
</dbReference>
<dbReference type="GO" id="GO:0003964">
    <property type="term" value="F:RNA-directed DNA polymerase activity"/>
    <property type="evidence" value="ECO:0007669"/>
    <property type="project" value="UniProtKB-KW"/>
</dbReference>
<evidence type="ECO:0000256" key="2">
    <source>
        <dbReference type="ARBA" id="ARBA00022695"/>
    </source>
</evidence>
<evidence type="ECO:0000256" key="4">
    <source>
        <dbReference type="ARBA" id="ARBA00022759"/>
    </source>
</evidence>
<dbReference type="PANTHER" id="PTHR37984">
    <property type="entry name" value="PROTEIN CBG26694"/>
    <property type="match status" value="1"/>
</dbReference>
<dbReference type="PROSITE" id="PS50994">
    <property type="entry name" value="INTEGRASE"/>
    <property type="match status" value="1"/>
</dbReference>
<accession>A0A8C1XJY0</accession>
<evidence type="ECO:0000313" key="11">
    <source>
        <dbReference type="Proteomes" id="UP000694700"/>
    </source>
</evidence>
<dbReference type="InterPro" id="IPR001584">
    <property type="entry name" value="Integrase_cat-core"/>
</dbReference>
<dbReference type="InterPro" id="IPR050951">
    <property type="entry name" value="Retrovirus_Pol_polyprotein"/>
</dbReference>
<dbReference type="Proteomes" id="UP000694700">
    <property type="component" value="Unplaced"/>
</dbReference>
<evidence type="ECO:0000256" key="1">
    <source>
        <dbReference type="ARBA" id="ARBA00022679"/>
    </source>
</evidence>
<dbReference type="Gene3D" id="3.10.20.370">
    <property type="match status" value="1"/>
</dbReference>
<evidence type="ECO:0000259" key="9">
    <source>
        <dbReference type="PROSITE" id="PS50994"/>
    </source>
</evidence>